<dbReference type="Proteomes" id="UP000239560">
    <property type="component" value="Unassembled WGS sequence"/>
</dbReference>
<reference evidence="2 4" key="1">
    <citation type="submission" date="2015-07" db="EMBL/GenBank/DDBJ databases">
        <authorList>
            <person name="Cajimat M.N.B."/>
            <person name="Milazzo M.L."/>
            <person name="Fulhorst C.F."/>
        </authorList>
    </citation>
    <scope>NUCLEOTIDE SEQUENCE [LARGE SCALE GENOMIC DNA]</scope>
    <source>
        <strain evidence="2">Single colony</strain>
    </source>
</reference>
<protein>
    <submittedName>
        <fullName evidence="2">Uncharacterized protein</fullName>
    </submittedName>
</protein>
<gene>
    <name evidence="2" type="primary">FGENESH: predicted gene_7.128</name>
    <name evidence="3" type="ORF">AAT19DRAFT_15242</name>
    <name evidence="2" type="ORF">BN2166_0037430</name>
</gene>
<feature type="region of interest" description="Disordered" evidence="1">
    <location>
        <begin position="211"/>
        <end position="276"/>
    </location>
</feature>
<dbReference type="AlphaFoldDB" id="A0A0K3CH12"/>
<dbReference type="OrthoDB" id="2446291at2759"/>
<feature type="region of interest" description="Disordered" evidence="1">
    <location>
        <begin position="1"/>
        <end position="100"/>
    </location>
</feature>
<evidence type="ECO:0000313" key="3">
    <source>
        <dbReference type="EMBL" id="PRQ73675.1"/>
    </source>
</evidence>
<evidence type="ECO:0000256" key="1">
    <source>
        <dbReference type="SAM" id="MobiDB-lite"/>
    </source>
</evidence>
<proteinExistence type="predicted"/>
<dbReference type="EMBL" id="CWKI01000007">
    <property type="protein sequence ID" value="CTR07882.1"/>
    <property type="molecule type" value="Genomic_DNA"/>
</dbReference>
<dbReference type="OMA" id="WKVTMGY"/>
<accession>A0A0K3CH12</accession>
<feature type="compositionally biased region" description="Low complexity" evidence="1">
    <location>
        <begin position="25"/>
        <end position="41"/>
    </location>
</feature>
<organism evidence="2 4">
    <name type="scientific">Rhodotorula toruloides</name>
    <name type="common">Yeast</name>
    <name type="synonym">Rhodosporidium toruloides</name>
    <dbReference type="NCBI Taxonomy" id="5286"/>
    <lineage>
        <taxon>Eukaryota</taxon>
        <taxon>Fungi</taxon>
        <taxon>Dikarya</taxon>
        <taxon>Basidiomycota</taxon>
        <taxon>Pucciniomycotina</taxon>
        <taxon>Microbotryomycetes</taxon>
        <taxon>Sporidiobolales</taxon>
        <taxon>Sporidiobolaceae</taxon>
        <taxon>Rhodotorula</taxon>
    </lineage>
</organism>
<feature type="compositionally biased region" description="Low complexity" evidence="1">
    <location>
        <begin position="223"/>
        <end position="240"/>
    </location>
</feature>
<evidence type="ECO:0000313" key="4">
    <source>
        <dbReference type="Proteomes" id="UP000199069"/>
    </source>
</evidence>
<evidence type="ECO:0000313" key="5">
    <source>
        <dbReference type="Proteomes" id="UP000239560"/>
    </source>
</evidence>
<dbReference type="EMBL" id="LCTV02000007">
    <property type="protein sequence ID" value="PRQ73675.1"/>
    <property type="molecule type" value="Genomic_DNA"/>
</dbReference>
<dbReference type="Proteomes" id="UP000199069">
    <property type="component" value="Unassembled WGS sequence"/>
</dbReference>
<keyword evidence="4" id="KW-1185">Reference proteome</keyword>
<feature type="region of interest" description="Disordered" evidence="1">
    <location>
        <begin position="154"/>
        <end position="175"/>
    </location>
</feature>
<sequence>MRIEEAGDGRGPACERPQEAKSDVSGRNSSSSNSRSLLVHSNSRHRAMQSIEGYYQTQPPPGFSLKRRSRSPSPQSNKQRRVPSSYAPTIYTTLAPPLGNNGARTFSTEAIASTPASERSSPGLDWLQRTQDLQLQTPPLHVVRDANGVVVARDRDGDVGMSGGGGASDIMQDDDPQQLPIHSPRPAAPFSFHASSNPPSLQSFLAQTAPHDAPPLHQHLAGSPQASGMSRSSSSSSVQSMHFAAAPTFPTLPTHHEQQDAMMTPVNSPTKRQGGTGGWKVTMGYRPDCPKCQQRVPGHYSHVVYTE</sequence>
<evidence type="ECO:0000313" key="2">
    <source>
        <dbReference type="EMBL" id="CTR07882.1"/>
    </source>
</evidence>
<reference evidence="3 5" key="2">
    <citation type="journal article" date="2018" name="Elife">
        <title>Functional genomics of lipid metabolism in the oleaginous yeast Rhodosporidium toruloides.</title>
        <authorList>
            <person name="Coradetti S.T."/>
            <person name="Pinel D."/>
            <person name="Geiselman G."/>
            <person name="Ito M."/>
            <person name="Mondo S."/>
            <person name="Reilly M.C."/>
            <person name="Cheng Y.F."/>
            <person name="Bauer S."/>
            <person name="Grigoriev I."/>
            <person name="Gladden J.M."/>
            <person name="Simmons B.A."/>
            <person name="Brem R."/>
            <person name="Arkin A.P."/>
            <person name="Skerker J.M."/>
        </authorList>
    </citation>
    <scope>NUCLEOTIDE SEQUENCE [LARGE SCALE GENOMIC DNA]</scope>
    <source>
        <strain evidence="3 5">NBRC 0880</strain>
    </source>
</reference>
<name>A0A0K3CH12_RHOTO</name>